<accession>A0A5A7RA08</accession>
<evidence type="ECO:0000313" key="3">
    <source>
        <dbReference type="EMBL" id="GER53121.1"/>
    </source>
</evidence>
<organism evidence="3 4">
    <name type="scientific">Striga asiatica</name>
    <name type="common">Asiatic witchweed</name>
    <name type="synonym">Buchnera asiatica</name>
    <dbReference type="NCBI Taxonomy" id="4170"/>
    <lineage>
        <taxon>Eukaryota</taxon>
        <taxon>Viridiplantae</taxon>
        <taxon>Streptophyta</taxon>
        <taxon>Embryophyta</taxon>
        <taxon>Tracheophyta</taxon>
        <taxon>Spermatophyta</taxon>
        <taxon>Magnoliopsida</taxon>
        <taxon>eudicotyledons</taxon>
        <taxon>Gunneridae</taxon>
        <taxon>Pentapetalae</taxon>
        <taxon>asterids</taxon>
        <taxon>lamiids</taxon>
        <taxon>Lamiales</taxon>
        <taxon>Orobanchaceae</taxon>
        <taxon>Buchnereae</taxon>
        <taxon>Striga</taxon>
    </lineage>
</organism>
<gene>
    <name evidence="3" type="ORF">STAS_30621</name>
</gene>
<evidence type="ECO:0000256" key="2">
    <source>
        <dbReference type="SAM" id="Phobius"/>
    </source>
</evidence>
<comment type="caution">
    <text evidence="3">The sequence shown here is derived from an EMBL/GenBank/DDBJ whole genome shotgun (WGS) entry which is preliminary data.</text>
</comment>
<keyword evidence="4" id="KW-1185">Reference proteome</keyword>
<dbReference type="Proteomes" id="UP000325081">
    <property type="component" value="Unassembled WGS sequence"/>
</dbReference>
<name>A0A5A7RA08_STRAF</name>
<protein>
    <submittedName>
        <fullName evidence="3">Galactose oxidase/kelch repeat superfamily protein</fullName>
    </submittedName>
</protein>
<feature type="transmembrane region" description="Helical" evidence="2">
    <location>
        <begin position="163"/>
        <end position="189"/>
    </location>
</feature>
<evidence type="ECO:0000256" key="1">
    <source>
        <dbReference type="SAM" id="MobiDB-lite"/>
    </source>
</evidence>
<reference evidence="4" key="1">
    <citation type="journal article" date="2019" name="Curr. Biol.">
        <title>Genome Sequence of Striga asiatica Provides Insight into the Evolution of Plant Parasitism.</title>
        <authorList>
            <person name="Yoshida S."/>
            <person name="Kim S."/>
            <person name="Wafula E.K."/>
            <person name="Tanskanen J."/>
            <person name="Kim Y.M."/>
            <person name="Honaas L."/>
            <person name="Yang Z."/>
            <person name="Spallek T."/>
            <person name="Conn C.E."/>
            <person name="Ichihashi Y."/>
            <person name="Cheong K."/>
            <person name="Cui S."/>
            <person name="Der J.P."/>
            <person name="Gundlach H."/>
            <person name="Jiao Y."/>
            <person name="Hori C."/>
            <person name="Ishida J.K."/>
            <person name="Kasahara H."/>
            <person name="Kiba T."/>
            <person name="Kim M.S."/>
            <person name="Koo N."/>
            <person name="Laohavisit A."/>
            <person name="Lee Y.H."/>
            <person name="Lumba S."/>
            <person name="McCourt P."/>
            <person name="Mortimer J.C."/>
            <person name="Mutuku J.M."/>
            <person name="Nomura T."/>
            <person name="Sasaki-Sekimoto Y."/>
            <person name="Seto Y."/>
            <person name="Wang Y."/>
            <person name="Wakatake T."/>
            <person name="Sakakibara H."/>
            <person name="Demura T."/>
            <person name="Yamaguchi S."/>
            <person name="Yoneyama K."/>
            <person name="Manabe R.I."/>
            <person name="Nelson D.C."/>
            <person name="Schulman A.H."/>
            <person name="Timko M.P."/>
            <person name="dePamphilis C.W."/>
            <person name="Choi D."/>
            <person name="Shirasu K."/>
        </authorList>
    </citation>
    <scope>NUCLEOTIDE SEQUENCE [LARGE SCALE GENOMIC DNA]</scope>
    <source>
        <strain evidence="4">cv. UVA1</strain>
    </source>
</reference>
<proteinExistence type="predicted"/>
<feature type="region of interest" description="Disordered" evidence="1">
    <location>
        <begin position="1"/>
        <end position="23"/>
    </location>
</feature>
<keyword evidence="2" id="KW-0812">Transmembrane</keyword>
<keyword evidence="2" id="KW-1133">Transmembrane helix</keyword>
<dbReference type="AlphaFoldDB" id="A0A5A7RA08"/>
<sequence>MHSASSSPVGPTASPRGEKVTERPEMFSISNKSELASLAMSTSTVFSCIIGIASHVSIESFLSISVATSFFAAFLFDPKTSIDFLGSSFVRRLWWPFFVTFGTPRWTRTEFLSKHGPLQPSPVKIRLPKSLFGFSEEVVCPKFLPGGIRAVWLFQLPASEHELVMFVFVLMTFGPETLLSCIVFGSVLYSKFMLKYLSALKTPISSSLGSVWREKVKFVVDRRRNLVMSRRVVLSRVEVVREGGDSEAHVVGFHNELFPAKIIIWVFELWMKGQVLGGGFMKLIQQLKVVAEKQGSKASIQGGDKSVHFIMNW</sequence>
<dbReference type="EMBL" id="BKCP01010514">
    <property type="protein sequence ID" value="GER53121.1"/>
    <property type="molecule type" value="Genomic_DNA"/>
</dbReference>
<keyword evidence="2" id="KW-0472">Membrane</keyword>
<evidence type="ECO:0000313" key="4">
    <source>
        <dbReference type="Proteomes" id="UP000325081"/>
    </source>
</evidence>